<reference evidence="4" key="1">
    <citation type="journal article" date="2019" name="Int. J. Syst. Evol. Microbiol.">
        <title>The Global Catalogue of Microorganisms (GCM) 10K type strain sequencing project: providing services to taxonomists for standard genome sequencing and annotation.</title>
        <authorList>
            <consortium name="The Broad Institute Genomics Platform"/>
            <consortium name="The Broad Institute Genome Sequencing Center for Infectious Disease"/>
            <person name="Wu L."/>
            <person name="Ma J."/>
        </authorList>
    </citation>
    <scope>NUCLEOTIDE SEQUENCE [LARGE SCALE GENOMIC DNA]</scope>
    <source>
        <strain evidence="4">CGMCC 4.1648</strain>
    </source>
</reference>
<feature type="chain" id="PRO_5047500535" evidence="2">
    <location>
        <begin position="23"/>
        <end position="81"/>
    </location>
</feature>
<protein>
    <submittedName>
        <fullName evidence="3">Uncharacterized protein</fullName>
    </submittedName>
</protein>
<dbReference type="EMBL" id="JBHSJD010000007">
    <property type="protein sequence ID" value="MFC5022934.1"/>
    <property type="molecule type" value="Genomic_DNA"/>
</dbReference>
<evidence type="ECO:0000313" key="4">
    <source>
        <dbReference type="Proteomes" id="UP001595829"/>
    </source>
</evidence>
<name>A0ABV9XER5_9ACTN</name>
<organism evidence="3 4">
    <name type="scientific">Streptomyces coeruleoprunus</name>
    <dbReference type="NCBI Taxonomy" id="285563"/>
    <lineage>
        <taxon>Bacteria</taxon>
        <taxon>Bacillati</taxon>
        <taxon>Actinomycetota</taxon>
        <taxon>Actinomycetes</taxon>
        <taxon>Kitasatosporales</taxon>
        <taxon>Streptomycetaceae</taxon>
        <taxon>Streptomyces</taxon>
    </lineage>
</organism>
<comment type="caution">
    <text evidence="3">The sequence shown here is derived from an EMBL/GenBank/DDBJ whole genome shotgun (WGS) entry which is preliminary data.</text>
</comment>
<proteinExistence type="predicted"/>
<feature type="signal peptide" evidence="2">
    <location>
        <begin position="1"/>
        <end position="22"/>
    </location>
</feature>
<sequence>MTRMVRALSAIAVAAAVAVGIAAPSGEPSWDSVAADSLTAGEPAWEAGPASPREPSWEVAPSDSGEPSWERSKDLTAVAAA</sequence>
<dbReference type="Proteomes" id="UP001595829">
    <property type="component" value="Unassembled WGS sequence"/>
</dbReference>
<evidence type="ECO:0000256" key="2">
    <source>
        <dbReference type="SAM" id="SignalP"/>
    </source>
</evidence>
<keyword evidence="4" id="KW-1185">Reference proteome</keyword>
<gene>
    <name evidence="3" type="ORF">ACFPM3_12415</name>
</gene>
<evidence type="ECO:0000256" key="1">
    <source>
        <dbReference type="SAM" id="MobiDB-lite"/>
    </source>
</evidence>
<evidence type="ECO:0000313" key="3">
    <source>
        <dbReference type="EMBL" id="MFC5022934.1"/>
    </source>
</evidence>
<feature type="region of interest" description="Disordered" evidence="1">
    <location>
        <begin position="25"/>
        <end position="81"/>
    </location>
</feature>
<accession>A0ABV9XER5</accession>
<keyword evidence="2" id="KW-0732">Signal</keyword>
<dbReference type="RefSeq" id="WP_345690394.1">
    <property type="nucleotide sequence ID" value="NZ_BAABIT010000001.1"/>
</dbReference>